<dbReference type="PANTHER" id="PTHR21301">
    <property type="entry name" value="REVERSE TRANSCRIPTASE"/>
    <property type="match status" value="1"/>
</dbReference>
<dbReference type="Ensembl" id="ENSCCRT00000188891.1">
    <property type="protein sequence ID" value="ENSCCRP00000116780.1"/>
    <property type="gene ID" value="ENSCCRG00000058107.1"/>
</dbReference>
<proteinExistence type="predicted"/>
<dbReference type="OMA" id="QCNFTYK"/>
<dbReference type="InterPro" id="IPR058912">
    <property type="entry name" value="HTH_animal"/>
</dbReference>
<dbReference type="AlphaFoldDB" id="A0A9J7YHG0"/>
<dbReference type="Pfam" id="PF26215">
    <property type="entry name" value="HTH_animal"/>
    <property type="match status" value="1"/>
</dbReference>
<sequence length="350" mass="41200">MMFFLVWSGTESELLGFHSLVNNNCSALKFTMEFHQEKMIFLHVLVLRTASGVETTLYRKPTDSDTILYRQYYHPVSLKRSLPISQFSYVRRICSSNEDFHQQSQILSERFRKRSYREEWIQSAVSRFKDVSQQESLVKKTKKFDRRVNCYIQYSPVSKDIDSVLLKHWHIVESDPNLKKCFDKPPRLVYKKTPNLRNILVRADLKPALHFLNKIPYGNYRCGNCQQCNFTYKTSTFTHPHTGKILNIRGTISCKTANVIYLLRWPCGLCYIEKTSRPLKTCISEHRCAIRHRDPKSPVAQHFADSRHSVSTLQYIGIEVVKYPRRGGDINKLLLQREVFWIYTRCPLED</sequence>
<reference evidence="2" key="1">
    <citation type="submission" date="2025-08" db="UniProtKB">
        <authorList>
            <consortium name="Ensembl"/>
        </authorList>
    </citation>
    <scope>IDENTIFICATION</scope>
</reference>
<evidence type="ECO:0000259" key="1">
    <source>
        <dbReference type="Pfam" id="PF26215"/>
    </source>
</evidence>
<dbReference type="PANTHER" id="PTHR21301:SF14">
    <property type="match status" value="1"/>
</dbReference>
<reference evidence="2" key="2">
    <citation type="submission" date="2025-09" db="UniProtKB">
        <authorList>
            <consortium name="Ensembl"/>
        </authorList>
    </citation>
    <scope>IDENTIFICATION</scope>
</reference>
<dbReference type="Proteomes" id="UP001108240">
    <property type="component" value="Unplaced"/>
</dbReference>
<protein>
    <recommendedName>
        <fullName evidence="1">Helix-turn-helix domain-containing protein</fullName>
    </recommendedName>
</protein>
<accession>A0A9J7YHG0</accession>
<keyword evidence="3" id="KW-1185">Reference proteome</keyword>
<dbReference type="GeneTree" id="ENSGT00970000197164"/>
<evidence type="ECO:0000313" key="2">
    <source>
        <dbReference type="Ensembl" id="ENSCCRP00000116780.1"/>
    </source>
</evidence>
<evidence type="ECO:0000313" key="3">
    <source>
        <dbReference type="Proteomes" id="UP001108240"/>
    </source>
</evidence>
<name>A0A9J7YHG0_CYPCA</name>
<feature type="domain" description="Helix-turn-helix" evidence="1">
    <location>
        <begin position="71"/>
        <end position="124"/>
    </location>
</feature>
<organism evidence="2 3">
    <name type="scientific">Cyprinus carpio carpio</name>
    <dbReference type="NCBI Taxonomy" id="630221"/>
    <lineage>
        <taxon>Eukaryota</taxon>
        <taxon>Metazoa</taxon>
        <taxon>Chordata</taxon>
        <taxon>Craniata</taxon>
        <taxon>Vertebrata</taxon>
        <taxon>Euteleostomi</taxon>
        <taxon>Actinopterygii</taxon>
        <taxon>Neopterygii</taxon>
        <taxon>Teleostei</taxon>
        <taxon>Ostariophysi</taxon>
        <taxon>Cypriniformes</taxon>
        <taxon>Cyprinidae</taxon>
        <taxon>Cyprininae</taxon>
        <taxon>Cyprinus</taxon>
    </lineage>
</organism>